<evidence type="ECO:0000256" key="1">
    <source>
        <dbReference type="ARBA" id="ARBA00022448"/>
    </source>
</evidence>
<keyword evidence="2" id="KW-0597">Phosphoprotein</keyword>
<evidence type="ECO:0000313" key="7">
    <source>
        <dbReference type="EMBL" id="RVU54974.1"/>
    </source>
</evidence>
<keyword evidence="4" id="KW-0288">FMN</keyword>
<dbReference type="PANTHER" id="PTHR36118:SF1">
    <property type="entry name" value="ION-TRANSLOCATING OXIDOREDUCTASE COMPLEX SUBUNIT G"/>
    <property type="match status" value="1"/>
</dbReference>
<dbReference type="GO" id="GO:0010181">
    <property type="term" value="F:FMN binding"/>
    <property type="evidence" value="ECO:0007669"/>
    <property type="project" value="InterPro"/>
</dbReference>
<dbReference type="OrthoDB" id="9794010at2"/>
<dbReference type="EMBL" id="RLIH01000005">
    <property type="protein sequence ID" value="RVU54974.1"/>
    <property type="molecule type" value="Genomic_DNA"/>
</dbReference>
<dbReference type="PANTHER" id="PTHR36118">
    <property type="entry name" value="ION-TRANSLOCATING OXIDOREDUCTASE COMPLEX SUBUNIT G"/>
    <property type="match status" value="1"/>
</dbReference>
<organism evidence="7 8">
    <name type="scientific">Anaerosphaera multitolerans</name>
    <dbReference type="NCBI Taxonomy" id="2487351"/>
    <lineage>
        <taxon>Bacteria</taxon>
        <taxon>Bacillati</taxon>
        <taxon>Bacillota</taxon>
        <taxon>Tissierellia</taxon>
        <taxon>Tissierellales</taxon>
        <taxon>Peptoniphilaceae</taxon>
        <taxon>Anaerosphaera</taxon>
    </lineage>
</organism>
<dbReference type="Proteomes" id="UP000288812">
    <property type="component" value="Unassembled WGS sequence"/>
</dbReference>
<accession>A0A437S7R2</accession>
<keyword evidence="5" id="KW-0249">Electron transport</keyword>
<evidence type="ECO:0000256" key="4">
    <source>
        <dbReference type="ARBA" id="ARBA00022643"/>
    </source>
</evidence>
<dbReference type="GO" id="GO:0022900">
    <property type="term" value="P:electron transport chain"/>
    <property type="evidence" value="ECO:0007669"/>
    <property type="project" value="InterPro"/>
</dbReference>
<evidence type="ECO:0000256" key="2">
    <source>
        <dbReference type="ARBA" id="ARBA00022553"/>
    </source>
</evidence>
<dbReference type="RefSeq" id="WP_127724356.1">
    <property type="nucleotide sequence ID" value="NZ_RLIH01000005.1"/>
</dbReference>
<proteinExistence type="predicted"/>
<protein>
    <submittedName>
        <fullName evidence="7">FMN-binding protein</fullName>
    </submittedName>
</protein>
<dbReference type="AlphaFoldDB" id="A0A437S7R2"/>
<sequence>MKEPVKFGIILLVFCAFSAGLLAFVNNFTAPKIAEAELQSTLNSYEVIFGDEANSFEEYDSAKLATIQEAHPEIKSIFVALNNGNKVGYGINVSINGFGGAMTNAIGISLDGDIIAGFRNISNAETKGFGTLIEEEDYYSSYTGKSASGELKMSKEPAADDEVLLISGATVTSKAVLGGDNIVIKVYNDFLKNDK</sequence>
<name>A0A437S7R2_9FIRM</name>
<evidence type="ECO:0000256" key="3">
    <source>
        <dbReference type="ARBA" id="ARBA00022630"/>
    </source>
</evidence>
<dbReference type="PIRSF" id="PIRSF006091">
    <property type="entry name" value="E_trnsport_RnfG"/>
    <property type="match status" value="1"/>
</dbReference>
<evidence type="ECO:0000259" key="6">
    <source>
        <dbReference type="SMART" id="SM00900"/>
    </source>
</evidence>
<dbReference type="Pfam" id="PF04205">
    <property type="entry name" value="FMN_bind"/>
    <property type="match status" value="1"/>
</dbReference>
<gene>
    <name evidence="7" type="ORF">EF514_05155</name>
</gene>
<keyword evidence="8" id="KW-1185">Reference proteome</keyword>
<dbReference type="SMART" id="SM00900">
    <property type="entry name" value="FMN_bind"/>
    <property type="match status" value="1"/>
</dbReference>
<dbReference type="GO" id="GO:0009055">
    <property type="term" value="F:electron transfer activity"/>
    <property type="evidence" value="ECO:0007669"/>
    <property type="project" value="InterPro"/>
</dbReference>
<feature type="domain" description="FMN-binding" evidence="6">
    <location>
        <begin position="97"/>
        <end position="187"/>
    </location>
</feature>
<reference evidence="7 8" key="1">
    <citation type="submission" date="2018-11" db="EMBL/GenBank/DDBJ databases">
        <title>Genome sequencing and assembly of Anaerosphaera sp. nov., GS7-6-2.</title>
        <authorList>
            <person name="Rettenmaier R."/>
            <person name="Liebl W."/>
            <person name="Zverlov V."/>
        </authorList>
    </citation>
    <scope>NUCLEOTIDE SEQUENCE [LARGE SCALE GENOMIC DNA]</scope>
    <source>
        <strain evidence="7 8">GS7-6-2</strain>
    </source>
</reference>
<keyword evidence="1" id="KW-0813">Transport</keyword>
<dbReference type="InterPro" id="IPR010209">
    <property type="entry name" value="Ion_transpt_RnfG/RsxG"/>
</dbReference>
<evidence type="ECO:0000313" key="8">
    <source>
        <dbReference type="Proteomes" id="UP000288812"/>
    </source>
</evidence>
<dbReference type="InterPro" id="IPR007329">
    <property type="entry name" value="FMN-bd"/>
</dbReference>
<comment type="caution">
    <text evidence="7">The sequence shown here is derived from an EMBL/GenBank/DDBJ whole genome shotgun (WGS) entry which is preliminary data.</text>
</comment>
<dbReference type="GO" id="GO:0005886">
    <property type="term" value="C:plasma membrane"/>
    <property type="evidence" value="ECO:0007669"/>
    <property type="project" value="InterPro"/>
</dbReference>
<evidence type="ECO:0000256" key="5">
    <source>
        <dbReference type="ARBA" id="ARBA00022982"/>
    </source>
</evidence>
<keyword evidence="3" id="KW-0285">Flavoprotein</keyword>